<evidence type="ECO:0000256" key="2">
    <source>
        <dbReference type="ARBA" id="ARBA00022801"/>
    </source>
</evidence>
<comment type="caution">
    <text evidence="7">The sequence shown here is derived from an EMBL/GenBank/DDBJ whole genome shotgun (WGS) entry which is preliminary data.</text>
</comment>
<evidence type="ECO:0000256" key="3">
    <source>
        <dbReference type="ARBA" id="ARBA00023085"/>
    </source>
</evidence>
<protein>
    <submittedName>
        <fullName evidence="7">Pectinesterase/pectinesterase inhibitor 3</fullName>
    </submittedName>
</protein>
<evidence type="ECO:0000256" key="1">
    <source>
        <dbReference type="ARBA" id="ARBA00005184"/>
    </source>
</evidence>
<sequence length="136" mass="15554">MAGPSKHQAVALRVGADLSVFYICDILAYQDTLYVHNNRQFFAQCTISDTVNFIFDNATAVFQDCDIHTQRPDFGQKNMVTAQRRTYPNQNIGIVIQKCRIIATSDLRPVQKKIPHISWVAMEGVFKDCYNAIFQY</sequence>
<dbReference type="Gene3D" id="2.160.20.10">
    <property type="entry name" value="Single-stranded right-handed beta-helix, Pectin lyase-like"/>
    <property type="match status" value="1"/>
</dbReference>
<feature type="domain" description="Pectinesterase catalytic" evidence="6">
    <location>
        <begin position="2"/>
        <end position="114"/>
    </location>
</feature>
<dbReference type="GO" id="GO:0071555">
    <property type="term" value="P:cell wall organization"/>
    <property type="evidence" value="ECO:0007669"/>
    <property type="project" value="UniProtKB-KW"/>
</dbReference>
<proteinExistence type="predicted"/>
<reference evidence="8" key="1">
    <citation type="submission" date="2024-07" db="EMBL/GenBank/DDBJ databases">
        <title>Two chromosome-level genome assemblies of Korean endemic species Abeliophyllum distichum and Forsythia ovata (Oleaceae).</title>
        <authorList>
            <person name="Jang H."/>
        </authorList>
    </citation>
    <scope>NUCLEOTIDE SEQUENCE [LARGE SCALE GENOMIC DNA]</scope>
</reference>
<gene>
    <name evidence="7" type="ORF">Fot_01420</name>
</gene>
<dbReference type="AlphaFoldDB" id="A0ABD1X3X1"/>
<dbReference type="Proteomes" id="UP001604277">
    <property type="component" value="Unassembled WGS sequence"/>
</dbReference>
<keyword evidence="4" id="KW-0961">Cell wall biogenesis/degradation</keyword>
<evidence type="ECO:0000313" key="7">
    <source>
        <dbReference type="EMBL" id="KAL2556681.1"/>
    </source>
</evidence>
<dbReference type="GO" id="GO:0030599">
    <property type="term" value="F:pectinesterase activity"/>
    <property type="evidence" value="ECO:0007669"/>
    <property type="project" value="UniProtKB-EC"/>
</dbReference>
<dbReference type="PANTHER" id="PTHR31707">
    <property type="entry name" value="PECTINESTERASE"/>
    <property type="match status" value="1"/>
</dbReference>
<keyword evidence="8" id="KW-1185">Reference proteome</keyword>
<accession>A0ABD1X3X1</accession>
<keyword evidence="3" id="KW-0063">Aspartyl esterase</keyword>
<dbReference type="SUPFAM" id="SSF51126">
    <property type="entry name" value="Pectin lyase-like"/>
    <property type="match status" value="1"/>
</dbReference>
<keyword evidence="2" id="KW-0378">Hydrolase</keyword>
<comment type="pathway">
    <text evidence="1">Glycan metabolism; pectin degradation; 2-dehydro-3-deoxy-D-gluconate from pectin: step 1/5.</text>
</comment>
<evidence type="ECO:0000259" key="6">
    <source>
        <dbReference type="Pfam" id="PF01095"/>
    </source>
</evidence>
<evidence type="ECO:0000313" key="8">
    <source>
        <dbReference type="Proteomes" id="UP001604277"/>
    </source>
</evidence>
<dbReference type="EMBL" id="JBFOLJ010000001">
    <property type="protein sequence ID" value="KAL2556681.1"/>
    <property type="molecule type" value="Genomic_DNA"/>
</dbReference>
<dbReference type="InterPro" id="IPR000070">
    <property type="entry name" value="Pectinesterase_cat"/>
</dbReference>
<dbReference type="Pfam" id="PF01095">
    <property type="entry name" value="Pectinesterase"/>
    <property type="match status" value="1"/>
</dbReference>
<evidence type="ECO:0000256" key="4">
    <source>
        <dbReference type="ARBA" id="ARBA00023316"/>
    </source>
</evidence>
<comment type="catalytic activity">
    <reaction evidence="5">
        <text>[(1-&gt;4)-alpha-D-galacturonosyl methyl ester](n) + n H2O = [(1-&gt;4)-alpha-D-galacturonosyl](n) + n methanol + n H(+)</text>
        <dbReference type="Rhea" id="RHEA:22380"/>
        <dbReference type="Rhea" id="RHEA-COMP:14570"/>
        <dbReference type="Rhea" id="RHEA-COMP:14573"/>
        <dbReference type="ChEBI" id="CHEBI:15377"/>
        <dbReference type="ChEBI" id="CHEBI:15378"/>
        <dbReference type="ChEBI" id="CHEBI:17790"/>
        <dbReference type="ChEBI" id="CHEBI:140522"/>
        <dbReference type="ChEBI" id="CHEBI:140523"/>
        <dbReference type="EC" id="3.1.1.11"/>
    </reaction>
</comment>
<dbReference type="InterPro" id="IPR012334">
    <property type="entry name" value="Pectin_lyas_fold"/>
</dbReference>
<name>A0ABD1X3X1_9LAMI</name>
<organism evidence="7 8">
    <name type="scientific">Forsythia ovata</name>
    <dbReference type="NCBI Taxonomy" id="205694"/>
    <lineage>
        <taxon>Eukaryota</taxon>
        <taxon>Viridiplantae</taxon>
        <taxon>Streptophyta</taxon>
        <taxon>Embryophyta</taxon>
        <taxon>Tracheophyta</taxon>
        <taxon>Spermatophyta</taxon>
        <taxon>Magnoliopsida</taxon>
        <taxon>eudicotyledons</taxon>
        <taxon>Gunneridae</taxon>
        <taxon>Pentapetalae</taxon>
        <taxon>asterids</taxon>
        <taxon>lamiids</taxon>
        <taxon>Lamiales</taxon>
        <taxon>Oleaceae</taxon>
        <taxon>Forsythieae</taxon>
        <taxon>Forsythia</taxon>
    </lineage>
</organism>
<dbReference type="InterPro" id="IPR011050">
    <property type="entry name" value="Pectin_lyase_fold/virulence"/>
</dbReference>
<evidence type="ECO:0000256" key="5">
    <source>
        <dbReference type="ARBA" id="ARBA00047928"/>
    </source>
</evidence>